<dbReference type="PANTHER" id="PTHR17550:SF7">
    <property type="entry name" value="RNA-BINDING PROTEIN 44"/>
    <property type="match status" value="1"/>
</dbReference>
<feature type="compositionally biased region" description="Low complexity" evidence="1">
    <location>
        <begin position="1382"/>
        <end position="1395"/>
    </location>
</feature>
<feature type="region of interest" description="Disordered" evidence="1">
    <location>
        <begin position="1492"/>
        <end position="1511"/>
    </location>
</feature>
<feature type="domain" description="MATH" evidence="2">
    <location>
        <begin position="119"/>
        <end position="236"/>
    </location>
</feature>
<feature type="compositionally biased region" description="Polar residues" evidence="1">
    <location>
        <begin position="25"/>
        <end position="39"/>
    </location>
</feature>
<feature type="region of interest" description="Disordered" evidence="1">
    <location>
        <begin position="991"/>
        <end position="1022"/>
    </location>
</feature>
<feature type="compositionally biased region" description="Pro residues" evidence="1">
    <location>
        <begin position="1396"/>
        <end position="1407"/>
    </location>
</feature>
<feature type="compositionally biased region" description="Polar residues" evidence="1">
    <location>
        <begin position="1361"/>
        <end position="1374"/>
    </location>
</feature>
<dbReference type="PANTHER" id="PTHR17550">
    <property type="entry name" value="E3 UBIQUITIN-PROTEIN LIGASE TTC3"/>
    <property type="match status" value="1"/>
</dbReference>
<feature type="compositionally biased region" description="Basic and acidic residues" evidence="1">
    <location>
        <begin position="377"/>
        <end position="390"/>
    </location>
</feature>
<protein>
    <recommendedName>
        <fullName evidence="2">MATH domain-containing protein</fullName>
    </recommendedName>
</protein>
<dbReference type="Pfam" id="PF24525">
    <property type="entry name" value="TTC3"/>
    <property type="match status" value="1"/>
</dbReference>
<keyword evidence="3" id="KW-1185">Reference proteome</keyword>
<feature type="region of interest" description="Disordered" evidence="1">
    <location>
        <begin position="338"/>
        <end position="390"/>
    </location>
</feature>
<dbReference type="PROSITE" id="PS50144">
    <property type="entry name" value="MATH"/>
    <property type="match status" value="1"/>
</dbReference>
<feature type="region of interest" description="Disordered" evidence="1">
    <location>
        <begin position="1"/>
        <end position="57"/>
    </location>
</feature>
<evidence type="ECO:0000259" key="2">
    <source>
        <dbReference type="PROSITE" id="PS50144"/>
    </source>
</evidence>
<dbReference type="Gene3D" id="2.60.210.10">
    <property type="entry name" value="Apoptosis, Tumor Necrosis Factor Receptor Associated Protein 2, Chain A"/>
    <property type="match status" value="1"/>
</dbReference>
<feature type="compositionally biased region" description="Basic residues" evidence="1">
    <location>
        <begin position="353"/>
        <end position="366"/>
    </location>
</feature>
<organism evidence="3 4">
    <name type="scientific">Mesorhabditis belari</name>
    <dbReference type="NCBI Taxonomy" id="2138241"/>
    <lineage>
        <taxon>Eukaryota</taxon>
        <taxon>Metazoa</taxon>
        <taxon>Ecdysozoa</taxon>
        <taxon>Nematoda</taxon>
        <taxon>Chromadorea</taxon>
        <taxon>Rhabditida</taxon>
        <taxon>Rhabditina</taxon>
        <taxon>Rhabditomorpha</taxon>
        <taxon>Rhabditoidea</taxon>
        <taxon>Rhabditidae</taxon>
        <taxon>Mesorhabditinae</taxon>
        <taxon>Mesorhabditis</taxon>
    </lineage>
</organism>
<feature type="region of interest" description="Disordered" evidence="1">
    <location>
        <begin position="1323"/>
        <end position="1412"/>
    </location>
</feature>
<evidence type="ECO:0000256" key="1">
    <source>
        <dbReference type="SAM" id="MobiDB-lite"/>
    </source>
</evidence>
<sequence>MHDEGGEAGGSCGHSAAQHDDPSGATAQQMLNDSISEGISSPHECGGSTTRKESSPFARFPRYSHDLRHHPPCGHNLRSKRLNGISVACQTDSTDEFPREQNLLAVRAAQTEASSSSSEGVLRLMIQNFPNMNDTVRGPSKKINGVQWKIMVMPRQHVVQKKRHTEMSRAWQCQASAELRLISQKPGVNHFTRKTNHIYTAKENDWGYSCFMTWADILEEDQGYIKDGRVVLEVSVKADTPKNILTYEDFQKQIQSWYDLAELQQQRGFIDLALEANAQALKFCKDRDAAIKERLEEQKKFFVERKLVESIQRIEQKGTLTSVPDDENASQNAVRLALTQNTAQKIPAVKGGKMGRKNPTNKKKNRASTPPGNPPTENKDDSKDGDEKVDVKSGRFSKNVLLRGHREDSYANLAKQFYEMPPEAIQLDEQDTRDGLSYMFDQLFHVARLDYPNKFNSTPLDMELQRQLIIKKATMFVEAYMERVNRGEDLVESEPEEAINEMDLSNLWQPTFKESTEDRAFIIEKNMGWLDAKVRLFWNFIQLEDDCSFSDGASCSSESDSGSGDGPQLKRSRCDVDERCDHCILAEKLEQLYFVGPKKSDSECQTEPFCETVVLAQNEAAKKNPAVGETVPVPTVRLNATQRSNRQIKTVTKKNTAVSGKAAANAQVISQQLAAMQQAQLTQPPIPPPTSMMPPPHEMLDASQFVQGLAAAHLASMPPPPGLSTEDLEKQFRECTNEMQVDESTNEFLKHTFARVWTMMRGFDDQTVNSQLNPEVPNVYEGNLYNPYPGQVLPNQQVNIALSVIAVCCLNAKKAEEKLSAITQHIDKKIRNPDVQTALRSLCKLGDMVVVEDDEDSGSPLHNEDKHGGEDYLLSRHLARLDNLQQKAEKYAYYIHNKDGERLMQAVAAVEQKFLTLEKEKVKMQKQVEEHKKEVEKAEKTLTKHLSELRQEKDIKDKLNNQLKEKNKEIKKFEKRIKELTVMAEEKDELREQKDNIQKDLSAEKKKYQESENRLKKETAAKEELRRHLQNEINGKDSEHARLMQAHEELKQQMKKMETAMNAEKQKMGQVLQQTQERAKKAELVTIELVYEHGVRKLDRGREDATINMNKMDEAATRAGSTAQQQTFLASRDEWKGVLEEIQRMVEKARVEYSAQVDALKKGKQLSEMTKFLIPKPPPAPKIITIPSATPAAIPTQQQVVLPPEPPKASPGVIGSRTNSTASQLPAPIGTNISPKNKAPGSPIQKPVATVASQPQTASPCRHPGAIGSRANGNEATPSTAAAPGTASNLNMGGSWHWNDFSLSDNLLGNRGFGPLTDNFSASASTSTNPAPTTTTHATTTNGWSGDGWNQKTPTAVPPTANHNYLGSLGTASPSYAVWENPGPRAQQPPQQANIPQPPQSQPPPHTAAPGAPIQQNQRITQKYGGEEAFKHQTILEQVSEIFRHVEKKKLVNLSNEYCYQNQTNFQHEPIPIAVKILEKYITQKLNNETNDASNRRVMGTPIQPPPDMPIRQTPNQMMGTYNTMMDNSLLNGDATRSVIGADKWSLQNL</sequence>
<name>A0AAF3E8M3_9BILA</name>
<dbReference type="WBParaSite" id="MBELARI_LOCUS1026.3">
    <property type="protein sequence ID" value="MBELARI_LOCUS1026.3"/>
    <property type="gene ID" value="MBELARI_LOCUS1026"/>
</dbReference>
<proteinExistence type="predicted"/>
<evidence type="ECO:0000313" key="4">
    <source>
        <dbReference type="WBParaSite" id="MBELARI_LOCUS1026.3"/>
    </source>
</evidence>
<dbReference type="SUPFAM" id="SSF49599">
    <property type="entry name" value="TRAF domain-like"/>
    <property type="match status" value="1"/>
</dbReference>
<dbReference type="InterPro" id="IPR008974">
    <property type="entry name" value="TRAF-like"/>
</dbReference>
<accession>A0AAF3E8M3</accession>
<feature type="compositionally biased region" description="Low complexity" evidence="1">
    <location>
        <begin position="1323"/>
        <end position="1342"/>
    </location>
</feature>
<dbReference type="Proteomes" id="UP000887575">
    <property type="component" value="Unassembled WGS sequence"/>
</dbReference>
<reference evidence="4" key="1">
    <citation type="submission" date="2024-02" db="UniProtKB">
        <authorList>
            <consortium name="WormBaseParasite"/>
        </authorList>
    </citation>
    <scope>IDENTIFICATION</scope>
</reference>
<dbReference type="InterPro" id="IPR002083">
    <property type="entry name" value="MATH/TRAF_dom"/>
</dbReference>
<dbReference type="InterPro" id="IPR056872">
    <property type="entry name" value="TTC3/DZIP3-like_helical"/>
</dbReference>
<feature type="region of interest" description="Disordered" evidence="1">
    <location>
        <begin position="1201"/>
        <end position="1282"/>
    </location>
</feature>
<evidence type="ECO:0000313" key="3">
    <source>
        <dbReference type="Proteomes" id="UP000887575"/>
    </source>
</evidence>
<dbReference type="Pfam" id="PF22486">
    <property type="entry name" value="MATH_2"/>
    <property type="match status" value="1"/>
</dbReference>